<keyword evidence="1" id="KW-0449">Lipoprotein</keyword>
<sequence length="343" mass="39717">MVCKRVRVVEKELFCNCFCAYISSFRVWSKNKKVKDPFISIKEQLDKLESYTATAIVELYNNKIDNKFAVVQFYKKGKFRLEVLKENGSPDKIIVYDGKRSYVYFAKVNQVFVAENTEEIPLYSMITSFIKNYINSGGEIEKREMDKFYLITVPILDKNIFMYKEQMAFSKEDLTPKELTIFDINNEIFSKITYKDYKYNPEINDKLFTKDSVTTLAGNLLDSPVIEIDAKEVYKYCGINPVMPVYLPQGFKLLNVLVNVNKNNGVTFVYTSGGDLIEIFETVVDQNEIVNEKGFLLSEGVYYKEKDNGEKEYTTMVNGMQVKITVTGDLNEEEILKVIKSLR</sequence>
<dbReference type="SUPFAM" id="SSF89392">
    <property type="entry name" value="Prokaryotic lipoproteins and lipoprotein localization factors"/>
    <property type="match status" value="1"/>
</dbReference>
<dbReference type="InterPro" id="IPR052944">
    <property type="entry name" value="Sporulation_related"/>
</dbReference>
<dbReference type="Gene3D" id="2.50.20.10">
    <property type="entry name" value="Lipoprotein localisation LolA/LolB/LppX"/>
    <property type="match status" value="1"/>
</dbReference>
<gene>
    <name evidence="1" type="ORF">ThesiDRAFT1_0671</name>
</gene>
<dbReference type="PATRIC" id="fig|880478.3.peg.1842"/>
<dbReference type="Proteomes" id="UP000005110">
    <property type="component" value="Chromosome"/>
</dbReference>
<name>I9ACD6_9THEO</name>
<proteinExistence type="predicted"/>
<reference evidence="1 2" key="1">
    <citation type="submission" date="2012-02" db="EMBL/GenBank/DDBJ databases">
        <title>Improved High-Quality Draft sequence of Thermoanaerobacter siderophilus SR4.</title>
        <authorList>
            <consortium name="US DOE Joint Genome Institute"/>
            <person name="Lucas S."/>
            <person name="Han J."/>
            <person name="Lapidus A."/>
            <person name="Cheng J.-F."/>
            <person name="Goodwin L."/>
            <person name="Pitluck S."/>
            <person name="Peters L."/>
            <person name="Detter J.C."/>
            <person name="Han C."/>
            <person name="Tapia R."/>
            <person name="Land M."/>
            <person name="Hauser L."/>
            <person name="Kyrpides N."/>
            <person name="Ivanova N."/>
            <person name="Pagani I."/>
            <person name="Hemme C."/>
            <person name="Woyke T."/>
        </authorList>
    </citation>
    <scope>NUCLEOTIDE SEQUENCE [LARGE SCALE GENOMIC DNA]</scope>
    <source>
        <strain evidence="1 2">SR4</strain>
    </source>
</reference>
<evidence type="ECO:0000313" key="1">
    <source>
        <dbReference type="EMBL" id="EIV99686.1"/>
    </source>
</evidence>
<dbReference type="HOGENOM" id="CLU_826205_0_0_9"/>
<dbReference type="PANTHER" id="PTHR37507:SF2">
    <property type="entry name" value="SPORULATION PROTEIN YDCC"/>
    <property type="match status" value="1"/>
</dbReference>
<dbReference type="InterPro" id="IPR004564">
    <property type="entry name" value="OM_lipoprot_carrier_LolA-like"/>
</dbReference>
<dbReference type="PANTHER" id="PTHR37507">
    <property type="entry name" value="SPORULATION PROTEIN YDCC"/>
    <property type="match status" value="1"/>
</dbReference>
<keyword evidence="2" id="KW-1185">Reference proteome</keyword>
<evidence type="ECO:0000313" key="2">
    <source>
        <dbReference type="Proteomes" id="UP000005110"/>
    </source>
</evidence>
<organism evidence="1 2">
    <name type="scientific">Thermoanaerobacter siderophilus SR4</name>
    <dbReference type="NCBI Taxonomy" id="880478"/>
    <lineage>
        <taxon>Bacteria</taxon>
        <taxon>Bacillati</taxon>
        <taxon>Bacillota</taxon>
        <taxon>Clostridia</taxon>
        <taxon>Thermoanaerobacterales</taxon>
        <taxon>Thermoanaerobacteraceae</taxon>
        <taxon>Thermoanaerobacter</taxon>
    </lineage>
</organism>
<dbReference type="CDD" id="cd16325">
    <property type="entry name" value="LolA"/>
    <property type="match status" value="1"/>
</dbReference>
<dbReference type="InterPro" id="IPR029046">
    <property type="entry name" value="LolA/LolB/LppX"/>
</dbReference>
<dbReference type="EMBL" id="CM001486">
    <property type="protein sequence ID" value="EIV99686.1"/>
    <property type="molecule type" value="Genomic_DNA"/>
</dbReference>
<protein>
    <submittedName>
        <fullName evidence="1">Outer membrane lipoprotein-sorting protein</fullName>
    </submittedName>
</protein>
<dbReference type="AlphaFoldDB" id="I9ACD6"/>
<accession>I9ACD6</accession>